<dbReference type="SUPFAM" id="SSF89392">
    <property type="entry name" value="Prokaryotic lipoproteins and lipoprotein localization factors"/>
    <property type="match status" value="1"/>
</dbReference>
<evidence type="ECO:0000256" key="2">
    <source>
        <dbReference type="SAM" id="MobiDB-lite"/>
    </source>
</evidence>
<protein>
    <submittedName>
        <fullName evidence="3">Outer membrane lipoprotein carrier protein</fullName>
    </submittedName>
</protein>
<keyword evidence="1" id="KW-0732">Signal</keyword>
<keyword evidence="4" id="KW-1185">Reference proteome</keyword>
<proteinExistence type="predicted"/>
<dbReference type="KEGG" id="dsh:Dshi_0058"/>
<dbReference type="STRING" id="398580.Dshi_0058"/>
<evidence type="ECO:0000313" key="3">
    <source>
        <dbReference type="EMBL" id="ABV91807.1"/>
    </source>
</evidence>
<evidence type="ECO:0000313" key="4">
    <source>
        <dbReference type="Proteomes" id="UP000006833"/>
    </source>
</evidence>
<name>A8LJY1_DINSH</name>
<dbReference type="EMBL" id="CP000830">
    <property type="protein sequence ID" value="ABV91807.1"/>
    <property type="molecule type" value="Genomic_DNA"/>
</dbReference>
<organism evidence="3 4">
    <name type="scientific">Dinoroseobacter shibae (strain DSM 16493 / NCIMB 14021 / DFL 12)</name>
    <dbReference type="NCBI Taxonomy" id="398580"/>
    <lineage>
        <taxon>Bacteria</taxon>
        <taxon>Pseudomonadati</taxon>
        <taxon>Pseudomonadota</taxon>
        <taxon>Alphaproteobacteria</taxon>
        <taxon>Rhodobacterales</taxon>
        <taxon>Roseobacteraceae</taxon>
        <taxon>Dinoroseobacter</taxon>
    </lineage>
</organism>
<dbReference type="Pfam" id="PF03548">
    <property type="entry name" value="LolA"/>
    <property type="match status" value="1"/>
</dbReference>
<gene>
    <name evidence="3" type="primary">lolA</name>
    <name evidence="3" type="ordered locus">Dshi_0058</name>
</gene>
<reference evidence="4" key="1">
    <citation type="journal article" date="2010" name="ISME J.">
        <title>The complete genome sequence of the algal symbiont Dinoroseobacter shibae: a hitchhiker's guide to life in the sea.</title>
        <authorList>
            <person name="Wagner-Dobler I."/>
            <person name="Ballhausen B."/>
            <person name="Berger M."/>
            <person name="Brinkhoff T."/>
            <person name="Buchholz I."/>
            <person name="Bunk B."/>
            <person name="Cypionka H."/>
            <person name="Daniel R."/>
            <person name="Drepper T."/>
            <person name="Gerdts G."/>
            <person name="Hahnke S."/>
            <person name="Han C."/>
            <person name="Jahn D."/>
            <person name="Kalhoefer D."/>
            <person name="Kiss H."/>
            <person name="Klenk H.P."/>
            <person name="Kyrpides N."/>
            <person name="Liebl W."/>
            <person name="Liesegang H."/>
            <person name="Meincke L."/>
            <person name="Pati A."/>
            <person name="Petersen J."/>
            <person name="Piekarski T."/>
            <person name="Pommerenke C."/>
            <person name="Pradella S."/>
            <person name="Pukall R."/>
            <person name="Rabus R."/>
            <person name="Stackebrandt E."/>
            <person name="Thole S."/>
            <person name="Thompson L."/>
            <person name="Tielen P."/>
            <person name="Tomasch J."/>
            <person name="von Jan M."/>
            <person name="Wanphrut N."/>
            <person name="Wichels A."/>
            <person name="Zech H."/>
            <person name="Simon M."/>
        </authorList>
    </citation>
    <scope>NUCLEOTIDE SEQUENCE [LARGE SCALE GENOMIC DNA]</scope>
    <source>
        <strain evidence="4">DSM 16493 / NCIMB 14021 / DFL 12</strain>
    </source>
</reference>
<dbReference type="Gene3D" id="2.50.20.10">
    <property type="entry name" value="Lipoprotein localisation LolA/LolB/LppX"/>
    <property type="match status" value="1"/>
</dbReference>
<dbReference type="AlphaFoldDB" id="A8LJY1"/>
<sequence length="234" mass="25538">MPRHLRTPPHGRNRAEVSRPLWHSSPAPLTSGCMNRRQFTALTLAGLATPGLARAASLIPLPEIAAYLRGLDLVQARFTQRNADGSTSTGTLYLRRPGRARFEYDPPAEVLVMVGGGTVAIFDAKGDPTPESYPLRRTPLNVILSREVDLEGSDAIFGHQLDGDLTTVLAHDPAHPEYGRIALQFAADPVRLARWVIVGETGEQTVIELGPLTRPAQLSSNLFNIPGETNRRRN</sequence>
<dbReference type="CDD" id="cd16325">
    <property type="entry name" value="LolA"/>
    <property type="match status" value="1"/>
</dbReference>
<dbReference type="PROSITE" id="PS51257">
    <property type="entry name" value="PROKAR_LIPOPROTEIN"/>
    <property type="match status" value="1"/>
</dbReference>
<dbReference type="PANTHER" id="PTHR35869:SF1">
    <property type="entry name" value="OUTER-MEMBRANE LIPOPROTEIN CARRIER PROTEIN"/>
    <property type="match status" value="1"/>
</dbReference>
<evidence type="ECO:0000256" key="1">
    <source>
        <dbReference type="ARBA" id="ARBA00022729"/>
    </source>
</evidence>
<dbReference type="InterPro" id="IPR004564">
    <property type="entry name" value="OM_lipoprot_carrier_LolA-like"/>
</dbReference>
<feature type="region of interest" description="Disordered" evidence="2">
    <location>
        <begin position="1"/>
        <end position="29"/>
    </location>
</feature>
<dbReference type="eggNOG" id="COG2834">
    <property type="taxonomic scope" value="Bacteria"/>
</dbReference>
<dbReference type="InterPro" id="IPR029046">
    <property type="entry name" value="LolA/LolB/LppX"/>
</dbReference>
<accession>A8LJY1</accession>
<dbReference type="HOGENOM" id="CLU_055272_5_0_5"/>
<feature type="compositionally biased region" description="Basic residues" evidence="2">
    <location>
        <begin position="1"/>
        <end position="12"/>
    </location>
</feature>
<dbReference type="Proteomes" id="UP000006833">
    <property type="component" value="Chromosome"/>
</dbReference>
<keyword evidence="3" id="KW-0449">Lipoprotein</keyword>
<dbReference type="PANTHER" id="PTHR35869">
    <property type="entry name" value="OUTER-MEMBRANE LIPOPROTEIN CARRIER PROTEIN"/>
    <property type="match status" value="1"/>
</dbReference>